<gene>
    <name evidence="1" type="ORF">HY3_08790</name>
</gene>
<comment type="caution">
    <text evidence="1">The sequence shown here is derived from an EMBL/GenBank/DDBJ whole genome shotgun (WGS) entry which is preliminary data.</text>
</comment>
<dbReference type="AlphaFoldDB" id="A0A062U3Q8"/>
<keyword evidence="2" id="KW-1185">Reference proteome</keyword>
<sequence length="352" mass="37999">MAFDSSRLPAAYQEEGPAVTVLGSDHLVTFDYAEPSPVMVFAQRWWRRTKLALKIGAVVAAVVAYPVLTVASNKIDDSHVEIAGQDWTMPEVGVAINKIARELEGAGWAGDRANWHPQARLTAMPAWQVATTDALSDHTRMLSELTVKGGEVDSDLKAATRLLRGVPGEDMRPRLTAAAEALNRYDSRAGRGLAVAPDKLEKLKAEANLFADWAKADRIDLAVQVNQDVVEWPASKADIESFYGAKARAHVAQQMLAVARVTEPRLARLPAVSTAFDKAEQAWGRAAEMKPLIVSNQNGDGPFMANHLASIGFFLVEAEQASRDLAAALEDLPEGALENVASLETRLASTAP</sequence>
<accession>A0A062U3Q8</accession>
<name>A0A062U3Q8_9PROT</name>
<dbReference type="Proteomes" id="UP000249123">
    <property type="component" value="Unassembled WGS sequence"/>
</dbReference>
<evidence type="ECO:0000313" key="2">
    <source>
        <dbReference type="Proteomes" id="UP000249123"/>
    </source>
</evidence>
<dbReference type="OrthoDB" id="7594726at2"/>
<protein>
    <submittedName>
        <fullName evidence="1">Uncharacterized protein</fullName>
    </submittedName>
</protein>
<dbReference type="EMBL" id="AWFB01000006">
    <property type="protein sequence ID" value="RAN35156.1"/>
    <property type="molecule type" value="Genomic_DNA"/>
</dbReference>
<proteinExistence type="predicted"/>
<evidence type="ECO:0000313" key="1">
    <source>
        <dbReference type="EMBL" id="RAN35156.1"/>
    </source>
</evidence>
<reference evidence="1 2" key="1">
    <citation type="submission" date="2013-04" db="EMBL/GenBank/DDBJ databases">
        <title>Hyphomonas sp. T24B3 Genome Sequencing.</title>
        <authorList>
            <person name="Lai Q."/>
            <person name="Shao Z."/>
        </authorList>
    </citation>
    <scope>NUCLEOTIDE SEQUENCE [LARGE SCALE GENOMIC DNA]</scope>
    <source>
        <strain evidence="1 2">T24B3</strain>
    </source>
</reference>
<dbReference type="eggNOG" id="COG5345">
    <property type="taxonomic scope" value="Bacteria"/>
</dbReference>
<dbReference type="RefSeq" id="WP_034824357.1">
    <property type="nucleotide sequence ID" value="NZ_AWFA01000005.1"/>
</dbReference>
<organism evidence="1 2">
    <name type="scientific">Hyphomonas pacifica</name>
    <dbReference type="NCBI Taxonomy" id="1280941"/>
    <lineage>
        <taxon>Bacteria</taxon>
        <taxon>Pseudomonadati</taxon>
        <taxon>Pseudomonadota</taxon>
        <taxon>Alphaproteobacteria</taxon>
        <taxon>Hyphomonadales</taxon>
        <taxon>Hyphomonadaceae</taxon>
        <taxon>Hyphomonas</taxon>
    </lineage>
</organism>
<dbReference type="STRING" id="1280941.HY2_08185"/>
<accession>A0A328K6N3</accession>